<evidence type="ECO:0000259" key="2">
    <source>
        <dbReference type="Pfam" id="PF21986"/>
    </source>
</evidence>
<keyword evidence="4" id="KW-1185">Reference proteome</keyword>
<protein>
    <submittedName>
        <fullName evidence="3">Allophanate hydrolase</fullName>
        <ecNumber evidence="3">3.5.1.54</ecNumber>
    </submittedName>
</protein>
<dbReference type="SUPFAM" id="SSF75304">
    <property type="entry name" value="Amidase signature (AS) enzymes"/>
    <property type="match status" value="1"/>
</dbReference>
<dbReference type="PANTHER" id="PTHR11895">
    <property type="entry name" value="TRANSAMIDASE"/>
    <property type="match status" value="1"/>
</dbReference>
<dbReference type="NCBIfam" id="TIGR02713">
    <property type="entry name" value="allophanate_hyd"/>
    <property type="match status" value="1"/>
</dbReference>
<proteinExistence type="predicted"/>
<dbReference type="Gene3D" id="1.20.58.1700">
    <property type="match status" value="1"/>
</dbReference>
<comment type="caution">
    <text evidence="3">The sequence shown here is derived from an EMBL/GenBank/DDBJ whole genome shotgun (WGS) entry which is preliminary data.</text>
</comment>
<dbReference type="NCBIfam" id="NF006043">
    <property type="entry name" value="PRK08186.1"/>
    <property type="match status" value="1"/>
</dbReference>
<sequence length="578" mass="62943">MKTISDYRDRYRKGAQVEEVIYECWQLDVEGVFIHKASWDEIQSQINNLTDINDQPLYGVPYLVKDNIDVAGMPTTAACPAYAYEAIADATVVARLRAAGAICLGKTNLDQFATGLVGVRTPYPTPKNAFDVDYLPGGSSCGSAVGVAKNLAAFSLGTDTAGSGRVPAAFNELVGLKPTRGYLSTRGVVDACKSLDCVSVFAHHCADADLVLRLTAGIDREEAWSRSMPPKWSRFAERFRFAVPMLGQLNYHGWDECSVLFEQAAQRLEALGGIREEVDMEPFMAAAKLLYEGPWVSERYAAIEDFLKDQPDEIWPVTRSIIEGGSTPLAVDAFKAQYRLAECKRLADQVFESVQVVILPTTPRNFTVAEVEAEPVKLNSILGSYTNFMNLLDFAALALPAGRYKQKLPWGITMFGPAGCDRALLELGSRYEMLAGYSDEPVADIGWDEVELVVCGAHLSGMTLNHQLEERGASLIKKTQSAPSYKMYLIPASGGLPQRPAMVHVADGGAALEVEVWRLSVEAFGDFVSQIPQPLGIGKVELVDGSCVCGFIAEARASLGAEDITEFAGWRNFIASQA</sequence>
<evidence type="ECO:0000313" key="3">
    <source>
        <dbReference type="EMBL" id="MBK1792665.1"/>
    </source>
</evidence>
<dbReference type="Proteomes" id="UP000624703">
    <property type="component" value="Unassembled WGS sequence"/>
</dbReference>
<gene>
    <name evidence="3" type="primary">atzF</name>
    <name evidence="3" type="ORF">JIN82_15995</name>
</gene>
<feature type="domain" description="Amidase" evidence="1">
    <location>
        <begin position="51"/>
        <end position="425"/>
    </location>
</feature>
<dbReference type="Pfam" id="PF01425">
    <property type="entry name" value="Amidase"/>
    <property type="match status" value="1"/>
</dbReference>
<accession>A0A8J7MGT2</accession>
<dbReference type="PANTHER" id="PTHR11895:SF169">
    <property type="entry name" value="GLUTAMYL-TRNA(GLN) AMIDOTRANSFERASE"/>
    <property type="match status" value="1"/>
</dbReference>
<dbReference type="GO" id="GO:0004039">
    <property type="term" value="F:allophanate hydrolase activity"/>
    <property type="evidence" value="ECO:0007669"/>
    <property type="project" value="UniProtKB-EC"/>
</dbReference>
<dbReference type="Gene3D" id="3.10.490.10">
    <property type="entry name" value="Gamma-glutamyl cyclotransferase-like"/>
    <property type="match status" value="1"/>
</dbReference>
<dbReference type="RefSeq" id="WP_200312678.1">
    <property type="nucleotide sequence ID" value="NZ_JAENIM010000047.1"/>
</dbReference>
<dbReference type="InterPro" id="IPR053844">
    <property type="entry name" value="AH_C"/>
</dbReference>
<dbReference type="Pfam" id="PF21986">
    <property type="entry name" value="AH_C"/>
    <property type="match status" value="1"/>
</dbReference>
<dbReference type="InterPro" id="IPR000120">
    <property type="entry name" value="Amidase"/>
</dbReference>
<feature type="domain" description="Allophanate hydrolase C-terminal" evidence="2">
    <location>
        <begin position="450"/>
        <end position="574"/>
    </location>
</feature>
<keyword evidence="3" id="KW-0378">Hydrolase</keyword>
<dbReference type="InterPro" id="IPR036928">
    <property type="entry name" value="AS_sf"/>
</dbReference>
<evidence type="ECO:0000313" key="4">
    <source>
        <dbReference type="Proteomes" id="UP000624703"/>
    </source>
</evidence>
<reference evidence="3" key="1">
    <citation type="submission" date="2021-01" db="EMBL/GenBank/DDBJ databases">
        <title>Modified the classification status of verrucomicrobia.</title>
        <authorList>
            <person name="Feng X."/>
        </authorList>
    </citation>
    <scope>NUCLEOTIDE SEQUENCE</scope>
    <source>
        <strain evidence="3">_KCTC 22039</strain>
    </source>
</reference>
<organism evidence="3 4">
    <name type="scientific">Persicirhabdus sediminis</name>
    <dbReference type="NCBI Taxonomy" id="454144"/>
    <lineage>
        <taxon>Bacteria</taxon>
        <taxon>Pseudomonadati</taxon>
        <taxon>Verrucomicrobiota</taxon>
        <taxon>Verrucomicrobiia</taxon>
        <taxon>Verrucomicrobiales</taxon>
        <taxon>Verrucomicrobiaceae</taxon>
        <taxon>Persicirhabdus</taxon>
    </lineage>
</organism>
<dbReference type="EMBL" id="JAENIM010000047">
    <property type="protein sequence ID" value="MBK1792665.1"/>
    <property type="molecule type" value="Genomic_DNA"/>
</dbReference>
<dbReference type="EC" id="3.5.1.54" evidence="3"/>
<dbReference type="Gene3D" id="3.90.1300.10">
    <property type="entry name" value="Amidase signature (AS) domain"/>
    <property type="match status" value="1"/>
</dbReference>
<dbReference type="InterPro" id="IPR023631">
    <property type="entry name" value="Amidase_dom"/>
</dbReference>
<name>A0A8J7MGT2_9BACT</name>
<dbReference type="InterPro" id="IPR014085">
    <property type="entry name" value="Allophanate_hydrolase"/>
</dbReference>
<dbReference type="AlphaFoldDB" id="A0A8J7MGT2"/>
<evidence type="ECO:0000259" key="1">
    <source>
        <dbReference type="Pfam" id="PF01425"/>
    </source>
</evidence>